<dbReference type="Proteomes" id="UP001500212">
    <property type="component" value="Unassembled WGS sequence"/>
</dbReference>
<dbReference type="Pfam" id="PF12697">
    <property type="entry name" value="Abhydrolase_6"/>
    <property type="match status" value="1"/>
</dbReference>
<dbReference type="GO" id="GO:0016787">
    <property type="term" value="F:hydrolase activity"/>
    <property type="evidence" value="ECO:0007669"/>
    <property type="project" value="UniProtKB-KW"/>
</dbReference>
<keyword evidence="3" id="KW-1185">Reference proteome</keyword>
<gene>
    <name evidence="2" type="ORF">GCM10023195_48470</name>
</gene>
<dbReference type="PANTHER" id="PTHR43194">
    <property type="entry name" value="HYDROLASE ALPHA/BETA FOLD FAMILY"/>
    <property type="match status" value="1"/>
</dbReference>
<dbReference type="InterPro" id="IPR050228">
    <property type="entry name" value="Carboxylesterase_BioH"/>
</dbReference>
<organism evidence="2 3">
    <name type="scientific">Actinoallomurus liliacearum</name>
    <dbReference type="NCBI Taxonomy" id="1080073"/>
    <lineage>
        <taxon>Bacteria</taxon>
        <taxon>Bacillati</taxon>
        <taxon>Actinomycetota</taxon>
        <taxon>Actinomycetes</taxon>
        <taxon>Streptosporangiales</taxon>
        <taxon>Thermomonosporaceae</taxon>
        <taxon>Actinoallomurus</taxon>
    </lineage>
</organism>
<evidence type="ECO:0000313" key="3">
    <source>
        <dbReference type="Proteomes" id="UP001500212"/>
    </source>
</evidence>
<reference evidence="3" key="1">
    <citation type="journal article" date="2019" name="Int. J. Syst. Evol. Microbiol.">
        <title>The Global Catalogue of Microorganisms (GCM) 10K type strain sequencing project: providing services to taxonomists for standard genome sequencing and annotation.</title>
        <authorList>
            <consortium name="The Broad Institute Genomics Platform"/>
            <consortium name="The Broad Institute Genome Sequencing Center for Infectious Disease"/>
            <person name="Wu L."/>
            <person name="Ma J."/>
        </authorList>
    </citation>
    <scope>NUCLEOTIDE SEQUENCE [LARGE SCALE GENOMIC DNA]</scope>
    <source>
        <strain evidence="3">JCM 17938</strain>
    </source>
</reference>
<comment type="caution">
    <text evidence="2">The sequence shown here is derived from an EMBL/GenBank/DDBJ whole genome shotgun (WGS) entry which is preliminary data.</text>
</comment>
<dbReference type="InterPro" id="IPR029058">
    <property type="entry name" value="AB_hydrolase_fold"/>
</dbReference>
<dbReference type="RefSeq" id="WP_345358632.1">
    <property type="nucleotide sequence ID" value="NZ_BAABHJ010000017.1"/>
</dbReference>
<dbReference type="PANTHER" id="PTHR43194:SF2">
    <property type="entry name" value="PEROXISOMAL MEMBRANE PROTEIN LPX1"/>
    <property type="match status" value="1"/>
</dbReference>
<proteinExistence type="predicted"/>
<feature type="domain" description="AB hydrolase-1" evidence="1">
    <location>
        <begin position="32"/>
        <end position="268"/>
    </location>
</feature>
<accession>A0ABP8TM33</accession>
<dbReference type="SUPFAM" id="SSF53474">
    <property type="entry name" value="alpha/beta-Hydrolases"/>
    <property type="match status" value="1"/>
</dbReference>
<dbReference type="EMBL" id="BAABHJ010000017">
    <property type="protein sequence ID" value="GAA4611448.1"/>
    <property type="molecule type" value="Genomic_DNA"/>
</dbReference>
<dbReference type="InterPro" id="IPR000073">
    <property type="entry name" value="AB_hydrolase_1"/>
</dbReference>
<dbReference type="Gene3D" id="3.40.50.1820">
    <property type="entry name" value="alpha/beta hydrolase"/>
    <property type="match status" value="1"/>
</dbReference>
<sequence length="280" mass="29585">MDPITTAPAANGTLRAPDARLYYEVRGEGPLLVLVGAPMAAEAFAPLADLLATGHTVLTTDPRGVGRSPADDPEQDSTPELRAADLARLITHLNAGPAAVLGSSGGAISALALAQSRPELVHTVVAHEPPLAELLDDRDEHRARTEDVIATFTSGDRIGGHRKFMASIGITMPEEMFQQMYGGPRDERELAEERRFFLHELRLTVGWRPDVTALRDGTPRLVVGIGAASGGQLCDRTSTALAAGLGVEPVIFPGGHVGFTEDPARFAARLREVLDGAPAA</sequence>
<evidence type="ECO:0000259" key="1">
    <source>
        <dbReference type="Pfam" id="PF12697"/>
    </source>
</evidence>
<keyword evidence="2" id="KW-0378">Hydrolase</keyword>
<name>A0ABP8TM33_9ACTN</name>
<protein>
    <submittedName>
        <fullName evidence="2">Alpha/beta hydrolase</fullName>
    </submittedName>
</protein>
<evidence type="ECO:0000313" key="2">
    <source>
        <dbReference type="EMBL" id="GAA4611448.1"/>
    </source>
</evidence>